<dbReference type="SUPFAM" id="SSF51735">
    <property type="entry name" value="NAD(P)-binding Rossmann-fold domains"/>
    <property type="match status" value="1"/>
</dbReference>
<evidence type="ECO:0000313" key="2">
    <source>
        <dbReference type="EMBL" id="VDI68032.1"/>
    </source>
</evidence>
<dbReference type="Pfam" id="PF01073">
    <property type="entry name" value="3Beta_HSD"/>
    <property type="match status" value="1"/>
</dbReference>
<dbReference type="EMBL" id="UYJE01008866">
    <property type="protein sequence ID" value="VDI68032.1"/>
    <property type="molecule type" value="Genomic_DNA"/>
</dbReference>
<gene>
    <name evidence="2" type="ORF">MGAL_10B012160</name>
</gene>
<organism evidence="2 3">
    <name type="scientific">Mytilus galloprovincialis</name>
    <name type="common">Mediterranean mussel</name>
    <dbReference type="NCBI Taxonomy" id="29158"/>
    <lineage>
        <taxon>Eukaryota</taxon>
        <taxon>Metazoa</taxon>
        <taxon>Spiralia</taxon>
        <taxon>Lophotrochozoa</taxon>
        <taxon>Mollusca</taxon>
        <taxon>Bivalvia</taxon>
        <taxon>Autobranchia</taxon>
        <taxon>Pteriomorphia</taxon>
        <taxon>Mytilida</taxon>
        <taxon>Mytiloidea</taxon>
        <taxon>Mytilidae</taxon>
        <taxon>Mytilinae</taxon>
        <taxon>Mytilus</taxon>
    </lineage>
</organism>
<proteinExistence type="predicted"/>
<evidence type="ECO:0000259" key="1">
    <source>
        <dbReference type="Pfam" id="PF01073"/>
    </source>
</evidence>
<dbReference type="Gene3D" id="3.40.50.720">
    <property type="entry name" value="NAD(P)-binding Rossmann-like Domain"/>
    <property type="match status" value="1"/>
</dbReference>
<reference evidence="2" key="1">
    <citation type="submission" date="2018-11" db="EMBL/GenBank/DDBJ databases">
        <authorList>
            <person name="Alioto T."/>
            <person name="Alioto T."/>
        </authorList>
    </citation>
    <scope>NUCLEOTIDE SEQUENCE</scope>
</reference>
<name>A0A8B6GRR6_MYTGA</name>
<protein>
    <recommendedName>
        <fullName evidence="1">3-beta hydroxysteroid dehydrogenase/isomerase domain-containing protein</fullName>
    </recommendedName>
</protein>
<comment type="caution">
    <text evidence="2">The sequence shown here is derived from an EMBL/GenBank/DDBJ whole genome shotgun (WGS) entry which is preliminary data.</text>
</comment>
<dbReference type="GO" id="GO:0006694">
    <property type="term" value="P:steroid biosynthetic process"/>
    <property type="evidence" value="ECO:0007669"/>
    <property type="project" value="InterPro"/>
</dbReference>
<dbReference type="OrthoDB" id="6115019at2759"/>
<dbReference type="Proteomes" id="UP000596742">
    <property type="component" value="Unassembled WGS sequence"/>
</dbReference>
<dbReference type="InterPro" id="IPR002225">
    <property type="entry name" value="3Beta_OHSteriod_DH/Estase"/>
</dbReference>
<dbReference type="AlphaFoldDB" id="A0A8B6GRR6"/>
<sequence length="144" mass="16733">MYGELDPTNTISRNRSVRNGIYYRVMGAMEAKLQYSYVGNVAMMFVRAYQSLLNNEKLGGQYFFAVDDSPPQTHIEYRKPYIGGTIGISSWFVSHRFLSPNVINFVNTTFYVTYEKAKTMFGYRPLYDFNDSVRRTIDSLPKVR</sequence>
<dbReference type="GO" id="GO:0016616">
    <property type="term" value="F:oxidoreductase activity, acting on the CH-OH group of donors, NAD or NADP as acceptor"/>
    <property type="evidence" value="ECO:0007669"/>
    <property type="project" value="InterPro"/>
</dbReference>
<evidence type="ECO:0000313" key="3">
    <source>
        <dbReference type="Proteomes" id="UP000596742"/>
    </source>
</evidence>
<feature type="domain" description="3-beta hydroxysteroid dehydrogenase/isomerase" evidence="1">
    <location>
        <begin position="2"/>
        <end position="74"/>
    </location>
</feature>
<keyword evidence="3" id="KW-1185">Reference proteome</keyword>
<dbReference type="InterPro" id="IPR036291">
    <property type="entry name" value="NAD(P)-bd_dom_sf"/>
</dbReference>
<accession>A0A8B6GRR6</accession>